<dbReference type="Pfam" id="PF10609">
    <property type="entry name" value="ParA"/>
    <property type="match status" value="1"/>
</dbReference>
<dbReference type="InterPro" id="IPR044304">
    <property type="entry name" value="NUBPL-like"/>
</dbReference>
<keyword evidence="8" id="KW-1185">Reference proteome</keyword>
<name>A0ABQ0ZP25_9BACT</name>
<dbReference type="InterPro" id="IPR027417">
    <property type="entry name" value="P-loop_NTPase"/>
</dbReference>
<keyword evidence="4 6" id="KW-0408">Iron</keyword>
<evidence type="ECO:0000256" key="4">
    <source>
        <dbReference type="ARBA" id="ARBA00023004"/>
    </source>
</evidence>
<dbReference type="InterPro" id="IPR000808">
    <property type="entry name" value="Mrp-like_CS"/>
</dbReference>
<dbReference type="HAMAP" id="MF_02040">
    <property type="entry name" value="Mrp_NBP35"/>
    <property type="match status" value="1"/>
</dbReference>
<comment type="function">
    <text evidence="6">Binds and transfers iron-sulfur (Fe-S) clusters to target apoproteins. Can hydrolyze ATP.</text>
</comment>
<keyword evidence="5 6" id="KW-0411">Iron-sulfur</keyword>
<comment type="caution">
    <text evidence="7">The sequence shown here is derived from an EMBL/GenBank/DDBJ whole genome shotgun (WGS) entry which is preliminary data.</text>
</comment>
<evidence type="ECO:0000256" key="6">
    <source>
        <dbReference type="HAMAP-Rule" id="MF_02040"/>
    </source>
</evidence>
<reference evidence="7 8" key="1">
    <citation type="submission" date="2019-10" db="EMBL/GenBank/DDBJ databases">
        <title>Prolixibacter strains distinguished by the presence of nitrate reductase genes were adept at nitrate-dependent anaerobic corrosion of metallic iron and carbon steel.</title>
        <authorList>
            <person name="Iino T."/>
            <person name="Shono N."/>
            <person name="Ito K."/>
            <person name="Nakamura R."/>
            <person name="Sueoka K."/>
            <person name="Harayama S."/>
            <person name="Ohkuma M."/>
        </authorList>
    </citation>
    <scope>NUCLEOTIDE SEQUENCE [LARGE SCALE GENOMIC DNA]</scope>
    <source>
        <strain evidence="7 8">MIC1-1</strain>
    </source>
</reference>
<gene>
    <name evidence="7" type="ORF">JCM18694_33200</name>
</gene>
<comment type="subunit">
    <text evidence="6">Homodimer.</text>
</comment>
<keyword evidence="2 6" id="KW-0547">Nucleotide-binding</keyword>
<dbReference type="PROSITE" id="PS01215">
    <property type="entry name" value="MRP"/>
    <property type="match status" value="1"/>
</dbReference>
<dbReference type="CDD" id="cd02037">
    <property type="entry name" value="Mrp_NBP35"/>
    <property type="match status" value="1"/>
</dbReference>
<keyword evidence="6" id="KW-0378">Hydrolase</keyword>
<evidence type="ECO:0000313" key="8">
    <source>
        <dbReference type="Proteomes" id="UP000396862"/>
    </source>
</evidence>
<keyword evidence="1 6" id="KW-0479">Metal-binding</keyword>
<protein>
    <recommendedName>
        <fullName evidence="6">Iron-sulfur cluster carrier protein</fullName>
    </recommendedName>
</protein>
<feature type="binding site" evidence="6">
    <location>
        <begin position="26"/>
        <end position="33"/>
    </location>
    <ligand>
        <name>ATP</name>
        <dbReference type="ChEBI" id="CHEBI:30616"/>
    </ligand>
</feature>
<evidence type="ECO:0000256" key="3">
    <source>
        <dbReference type="ARBA" id="ARBA00022840"/>
    </source>
</evidence>
<dbReference type="PANTHER" id="PTHR42961">
    <property type="entry name" value="IRON-SULFUR PROTEIN NUBPL"/>
    <property type="match status" value="1"/>
</dbReference>
<dbReference type="SUPFAM" id="SSF52540">
    <property type="entry name" value="P-loop containing nucleoside triphosphate hydrolases"/>
    <property type="match status" value="1"/>
</dbReference>
<dbReference type="Proteomes" id="UP000396862">
    <property type="component" value="Unassembled WGS sequence"/>
</dbReference>
<proteinExistence type="inferred from homology"/>
<sequence length="273" mass="29690">MKNMEIKKMQTKILPEVENIILVASGKGGVGKSTVAVNLAVAFMREGYATGILDADLYGPSVPMALGLEDARPRVWKENGKDLMEPVEKFGIKVMSLGFLMQKQDAVIWRGPLASKALTQLIENTRWGKLDYLVIDLPPGTGDISITLSQKFPGARAIIVVTPQQMAIADGRKAAHMFVANGVDIPVAGIVENMAWFVPEKHPDEKYFLFGRGGGEQLANEYGVPLLSQLPLVADVCELSDQGKNIFNSGNAILIKAFEELAQKIDQVKEVPA</sequence>
<organism evidence="7 8">
    <name type="scientific">Prolixibacter denitrificans</name>
    <dbReference type="NCBI Taxonomy" id="1541063"/>
    <lineage>
        <taxon>Bacteria</taxon>
        <taxon>Pseudomonadati</taxon>
        <taxon>Bacteroidota</taxon>
        <taxon>Bacteroidia</taxon>
        <taxon>Marinilabiliales</taxon>
        <taxon>Prolixibacteraceae</taxon>
        <taxon>Prolixibacter</taxon>
    </lineage>
</organism>
<keyword evidence="3 6" id="KW-0067">ATP-binding</keyword>
<comment type="similarity">
    <text evidence="6">Belongs to the Mrp/NBP35 ATP-binding proteins family.</text>
</comment>
<evidence type="ECO:0000313" key="7">
    <source>
        <dbReference type="EMBL" id="GET23074.1"/>
    </source>
</evidence>
<dbReference type="Gene3D" id="3.40.50.300">
    <property type="entry name" value="P-loop containing nucleotide triphosphate hydrolases"/>
    <property type="match status" value="1"/>
</dbReference>
<dbReference type="InterPro" id="IPR019591">
    <property type="entry name" value="Mrp/NBP35_ATP-bd"/>
</dbReference>
<dbReference type="InterPro" id="IPR033756">
    <property type="entry name" value="YlxH/NBP35"/>
</dbReference>
<evidence type="ECO:0000256" key="1">
    <source>
        <dbReference type="ARBA" id="ARBA00022723"/>
    </source>
</evidence>
<accession>A0ABQ0ZP25</accession>
<dbReference type="EMBL" id="BLAU01000001">
    <property type="protein sequence ID" value="GET23074.1"/>
    <property type="molecule type" value="Genomic_DNA"/>
</dbReference>
<evidence type="ECO:0000256" key="5">
    <source>
        <dbReference type="ARBA" id="ARBA00023014"/>
    </source>
</evidence>
<evidence type="ECO:0000256" key="2">
    <source>
        <dbReference type="ARBA" id="ARBA00022741"/>
    </source>
</evidence>
<dbReference type="PANTHER" id="PTHR42961:SF2">
    <property type="entry name" value="IRON-SULFUR PROTEIN NUBPL"/>
    <property type="match status" value="1"/>
</dbReference>